<dbReference type="PRINTS" id="PR00069">
    <property type="entry name" value="ALDKETRDTASE"/>
</dbReference>
<keyword evidence="1" id="KW-0560">Oxidoreductase</keyword>
<keyword evidence="4" id="KW-1185">Reference proteome</keyword>
<reference evidence="3" key="1">
    <citation type="submission" date="2022-11" db="EMBL/GenBank/DDBJ databases">
        <title>Minimal conservation of predation-associated metabolite biosynthetic gene clusters underscores biosynthetic potential of Myxococcota including descriptions for ten novel species: Archangium lansinium sp. nov., Myxococcus landrumus sp. nov., Nannocystis bai.</title>
        <authorList>
            <person name="Ahearne A."/>
            <person name="Stevens C."/>
            <person name="Dowd S."/>
        </authorList>
    </citation>
    <scope>NUCLEOTIDE SEQUENCE</scope>
    <source>
        <strain evidence="3">Fl3</strain>
    </source>
</reference>
<dbReference type="InterPro" id="IPR036812">
    <property type="entry name" value="NAD(P)_OxRdtase_dom_sf"/>
</dbReference>
<dbReference type="InterPro" id="IPR050791">
    <property type="entry name" value="Aldo-Keto_reductase"/>
</dbReference>
<dbReference type="InterPro" id="IPR023210">
    <property type="entry name" value="NADP_OxRdtase_dom"/>
</dbReference>
<evidence type="ECO:0000256" key="1">
    <source>
        <dbReference type="ARBA" id="ARBA00023002"/>
    </source>
</evidence>
<dbReference type="RefSeq" id="WP_269038095.1">
    <property type="nucleotide sequence ID" value="NZ_CP114040.1"/>
</dbReference>
<dbReference type="PANTHER" id="PTHR43625">
    <property type="entry name" value="AFLATOXIN B1 ALDEHYDE REDUCTASE"/>
    <property type="match status" value="1"/>
</dbReference>
<dbReference type="Gene3D" id="3.20.20.100">
    <property type="entry name" value="NADP-dependent oxidoreductase domain"/>
    <property type="match status" value="1"/>
</dbReference>
<dbReference type="PANTHER" id="PTHR43625:SF40">
    <property type="entry name" value="ALDO-KETO REDUCTASE YAKC [NADP(+)]"/>
    <property type="match status" value="1"/>
</dbReference>
<dbReference type="Pfam" id="PF00248">
    <property type="entry name" value="Aldo_ket_red"/>
    <property type="match status" value="1"/>
</dbReference>
<name>A0ABY7H8Z9_9BACT</name>
<evidence type="ECO:0000259" key="2">
    <source>
        <dbReference type="Pfam" id="PF00248"/>
    </source>
</evidence>
<protein>
    <submittedName>
        <fullName evidence="3">Aldo/keto reductase</fullName>
    </submittedName>
</protein>
<organism evidence="3 4">
    <name type="scientific">Nannocystis punicea</name>
    <dbReference type="NCBI Taxonomy" id="2995304"/>
    <lineage>
        <taxon>Bacteria</taxon>
        <taxon>Pseudomonadati</taxon>
        <taxon>Myxococcota</taxon>
        <taxon>Polyangia</taxon>
        <taxon>Nannocystales</taxon>
        <taxon>Nannocystaceae</taxon>
        <taxon>Nannocystis</taxon>
    </lineage>
</organism>
<dbReference type="CDD" id="cd19088">
    <property type="entry name" value="AKR_AKR13B1"/>
    <property type="match status" value="1"/>
</dbReference>
<sequence>MSDDLTQNSRDFASLPATIRLGDLEVTRLGYGAMRLPGKDVWGEPDDPARARAVLRRALELGINFIDTAWFYGPHVANRLIAEALHPYPKDLVIATKLGGRRTPDKGWVAFARPEELRQGCEEDLRTLRLERCDVTHFRYMPGAGVPFRESLDAMIELQKEGKIRHLALSNVGTAELFDALARTPIVAVQNLYNMTGGLGALAHATHAAVESPDAVLAACEARGIAYLPFFPLATGDLGKAHPALDGVAARHGATPAQLALAWLLARSPVMLPIPGTGSLAHLEENWAARTIALTQDEVEALAREARALA</sequence>
<dbReference type="Proteomes" id="UP001164459">
    <property type="component" value="Chromosome"/>
</dbReference>
<evidence type="ECO:0000313" key="4">
    <source>
        <dbReference type="Proteomes" id="UP001164459"/>
    </source>
</evidence>
<evidence type="ECO:0000313" key="3">
    <source>
        <dbReference type="EMBL" id="WAS95751.1"/>
    </source>
</evidence>
<accession>A0ABY7H8Z9</accession>
<proteinExistence type="predicted"/>
<dbReference type="EMBL" id="CP114040">
    <property type="protein sequence ID" value="WAS95751.1"/>
    <property type="molecule type" value="Genomic_DNA"/>
</dbReference>
<dbReference type="SUPFAM" id="SSF51430">
    <property type="entry name" value="NAD(P)-linked oxidoreductase"/>
    <property type="match status" value="1"/>
</dbReference>
<gene>
    <name evidence="3" type="ORF">O0S08_06275</name>
</gene>
<dbReference type="InterPro" id="IPR020471">
    <property type="entry name" value="AKR"/>
</dbReference>
<feature type="domain" description="NADP-dependent oxidoreductase" evidence="2">
    <location>
        <begin position="28"/>
        <end position="302"/>
    </location>
</feature>